<feature type="transmembrane region" description="Helical" evidence="1">
    <location>
        <begin position="6"/>
        <end position="28"/>
    </location>
</feature>
<keyword evidence="1" id="KW-0812">Transmembrane</keyword>
<feature type="transmembrane region" description="Helical" evidence="1">
    <location>
        <begin position="138"/>
        <end position="155"/>
    </location>
</feature>
<sequence>MSQLEIVMYVGFILSAYSVIGNDVIQTLGTFLSSNEHRKWWVLWIFAASLLTIVLLYGWYVNGGDPTYGRLIGDPPVHSLDNPKYANPVDKEGFGWAYLLPPIVLLIITRFGIPVSTSFLILTFFHPKGLYDMVVKSMSGYLVAFGAAIVVYLFIAKKFEKRFIENPPSAKQKRVWTVLQWFSTGFLWSQWLIQDFANIYVYLPREVSPTTMAFTLVVFLVLLGYIFYSKGGAIQGIVKAKSNTMDLRSATIIDFCFAIILLFFKELNNVPMSTTWVFLGLLAGREIAVKYFAYGNVPNNTLKDLGKDLGKVFFGLAISIGLVFLISFLTGVPMSF</sequence>
<feature type="transmembrane region" description="Helical" evidence="1">
    <location>
        <begin position="175"/>
        <end position="194"/>
    </location>
</feature>
<evidence type="ECO:0000313" key="2">
    <source>
        <dbReference type="EMBL" id="KYG77438.1"/>
    </source>
</evidence>
<feature type="transmembrane region" description="Helical" evidence="1">
    <location>
        <begin position="206"/>
        <end position="227"/>
    </location>
</feature>
<name>A0A150XFF4_9BACT</name>
<protein>
    <recommendedName>
        <fullName evidence="4">Phosphate/sulfate permease</fullName>
    </recommendedName>
</protein>
<evidence type="ECO:0000256" key="1">
    <source>
        <dbReference type="SAM" id="Phobius"/>
    </source>
</evidence>
<feature type="transmembrane region" description="Helical" evidence="1">
    <location>
        <begin position="247"/>
        <end position="264"/>
    </location>
</feature>
<feature type="transmembrane region" description="Helical" evidence="1">
    <location>
        <begin position="276"/>
        <end position="293"/>
    </location>
</feature>
<feature type="transmembrane region" description="Helical" evidence="1">
    <location>
        <begin position="313"/>
        <end position="332"/>
    </location>
</feature>
<keyword evidence="1" id="KW-1133">Transmembrane helix</keyword>
<dbReference type="Proteomes" id="UP000075606">
    <property type="component" value="Unassembled WGS sequence"/>
</dbReference>
<dbReference type="AlphaFoldDB" id="A0A150XFF4"/>
<reference evidence="2 3" key="1">
    <citation type="submission" date="2016-01" db="EMBL/GenBank/DDBJ databases">
        <title>Genome sequencing of Roseivirga spongicola UST030701-084.</title>
        <authorList>
            <person name="Selvaratnam C."/>
            <person name="Thevarajoo S."/>
            <person name="Goh K.M."/>
            <person name="Ee R."/>
            <person name="Chan K.-G."/>
            <person name="Chong C.S."/>
        </authorList>
    </citation>
    <scope>NUCLEOTIDE SEQUENCE [LARGE SCALE GENOMIC DNA]</scope>
    <source>
        <strain evidence="2 3">UST030701-084</strain>
    </source>
</reference>
<feature type="transmembrane region" description="Helical" evidence="1">
    <location>
        <begin position="40"/>
        <end position="60"/>
    </location>
</feature>
<comment type="caution">
    <text evidence="2">The sequence shown here is derived from an EMBL/GenBank/DDBJ whole genome shotgun (WGS) entry which is preliminary data.</text>
</comment>
<keyword evidence="3" id="KW-1185">Reference proteome</keyword>
<evidence type="ECO:0000313" key="3">
    <source>
        <dbReference type="Proteomes" id="UP000075606"/>
    </source>
</evidence>
<keyword evidence="1" id="KW-0472">Membrane</keyword>
<evidence type="ECO:0008006" key="4">
    <source>
        <dbReference type="Google" id="ProtNLM"/>
    </source>
</evidence>
<organism evidence="2 3">
    <name type="scientific">Roseivirga spongicola</name>
    <dbReference type="NCBI Taxonomy" id="333140"/>
    <lineage>
        <taxon>Bacteria</taxon>
        <taxon>Pseudomonadati</taxon>
        <taxon>Bacteroidota</taxon>
        <taxon>Cytophagia</taxon>
        <taxon>Cytophagales</taxon>
        <taxon>Roseivirgaceae</taxon>
        <taxon>Roseivirga</taxon>
    </lineage>
</organism>
<dbReference type="STRING" id="333140.AWW68_01315"/>
<dbReference type="RefSeq" id="WP_068215769.1">
    <property type="nucleotide sequence ID" value="NZ_CP139724.1"/>
</dbReference>
<dbReference type="OrthoDB" id="246859at2"/>
<dbReference type="EMBL" id="LRPC01000001">
    <property type="protein sequence ID" value="KYG77438.1"/>
    <property type="molecule type" value="Genomic_DNA"/>
</dbReference>
<accession>A0A150XFF4</accession>
<gene>
    <name evidence="2" type="ORF">AWW68_01315</name>
</gene>
<proteinExistence type="predicted"/>